<name>A0ABT7X975_9BACE</name>
<comment type="caution">
    <text evidence="1">The sequence shown here is derived from an EMBL/GenBank/DDBJ whole genome shotgun (WGS) entry which is preliminary data.</text>
</comment>
<dbReference type="InterPro" id="IPR021272">
    <property type="entry name" value="DUF2851"/>
</dbReference>
<evidence type="ECO:0000313" key="1">
    <source>
        <dbReference type="EMBL" id="MDN0050635.1"/>
    </source>
</evidence>
<dbReference type="Proteomes" id="UP001167871">
    <property type="component" value="Unassembled WGS sequence"/>
</dbReference>
<proteinExistence type="predicted"/>
<dbReference type="Pfam" id="PF11013">
    <property type="entry name" value="DUF2851"/>
    <property type="match status" value="1"/>
</dbReference>
<dbReference type="RefSeq" id="WP_301935024.1">
    <property type="nucleotide sequence ID" value="NZ_JAUEII010000043.1"/>
</dbReference>
<sequence>MEQLLHYVWKHKLFALQPLQTTDGQTVEIIDVGLPNIHAGPDFFNAKIKLNGVLWVGNVEIHLQASDWFAHRHHLDPAYDSVILHVASRMDASPVRTNGEPIPQMELHCPPALLAHYEQLLQEDRYPACHELIPSLSAFFLHSWLSALQVERFESKTEQIHHRLKACNSHWENAFFITLARNFGFGVNSDTFELWAKTVPLTAVNKHRDSLFQVEALFFGQAGLLQELPIDTYTEALIKEYAYLSHKFGLTPSADCHWRFLRLRPGNFPHIRIAQLACLYHRSQGLLSQLMETDNLKQVRELLRGGTSEYWLTHYTFGEISPAHPKTLSNNSIDLLIINTVVPFLYAYGKHKANEALCQRANRFLEELKPENNYIIRTWQECGLKANHAGDSQALIQLKKNYCDPKKCLYCRIGYEYMKKVTRKQGDEVTR</sequence>
<evidence type="ECO:0000313" key="2">
    <source>
        <dbReference type="Proteomes" id="UP001167871"/>
    </source>
</evidence>
<dbReference type="EMBL" id="JAUEII010000043">
    <property type="protein sequence ID" value="MDN0050635.1"/>
    <property type="molecule type" value="Genomic_DNA"/>
</dbReference>
<organism evidence="1 2">
    <name type="scientific">Bacteroides gallinaceum</name>
    <dbReference type="NCBI Taxonomy" id="1462571"/>
    <lineage>
        <taxon>Bacteria</taxon>
        <taxon>Pseudomonadati</taxon>
        <taxon>Bacteroidota</taxon>
        <taxon>Bacteroidia</taxon>
        <taxon>Bacteroidales</taxon>
        <taxon>Bacteroidaceae</taxon>
        <taxon>Bacteroides</taxon>
    </lineage>
</organism>
<gene>
    <name evidence="1" type="ORF">QVO10_14840</name>
</gene>
<accession>A0ABT7X975</accession>
<reference evidence="1" key="1">
    <citation type="submission" date="2023-06" db="EMBL/GenBank/DDBJ databases">
        <authorList>
            <person name="Zeman M."/>
            <person name="Kubasova T."/>
            <person name="Jahodarova E."/>
            <person name="Nykrynova M."/>
            <person name="Rychlik I."/>
        </authorList>
    </citation>
    <scope>NUCLEOTIDE SEQUENCE</scope>
    <source>
        <strain evidence="1">84_SSukc20</strain>
    </source>
</reference>
<reference evidence="1" key="2">
    <citation type="submission" date="2024-05" db="EMBL/GenBank/DDBJ databases">
        <title>Identification and characterization of horizontal gene transfer across gut microbiota members of farm animals based on homology search.</title>
        <authorList>
            <person name="Schwarzerova J."/>
            <person name="Nykrynova M."/>
            <person name="Jureckova K."/>
            <person name="Cejkova D."/>
            <person name="Rychlik I."/>
        </authorList>
    </citation>
    <scope>NUCLEOTIDE SEQUENCE</scope>
    <source>
        <strain evidence="1">84_SSukc20</strain>
    </source>
</reference>
<protein>
    <submittedName>
        <fullName evidence="1">DUF2851 family protein</fullName>
    </submittedName>
</protein>
<keyword evidence="2" id="KW-1185">Reference proteome</keyword>